<gene>
    <name evidence="2" type="ORF">AG1IA_01615</name>
</gene>
<protein>
    <submittedName>
        <fullName evidence="2">Uncharacterized protein</fullName>
    </submittedName>
</protein>
<reference evidence="2 3" key="1">
    <citation type="journal article" date="2013" name="Nat. Commun.">
        <title>The evolution and pathogenic mechanisms of the rice sheath blight pathogen.</title>
        <authorList>
            <person name="Zheng A."/>
            <person name="Lin R."/>
            <person name="Xu L."/>
            <person name="Qin P."/>
            <person name="Tang C."/>
            <person name="Ai P."/>
            <person name="Zhang D."/>
            <person name="Liu Y."/>
            <person name="Sun Z."/>
            <person name="Feng H."/>
            <person name="Wang Y."/>
            <person name="Chen Y."/>
            <person name="Liang X."/>
            <person name="Fu R."/>
            <person name="Li Q."/>
            <person name="Zhang J."/>
            <person name="Yu X."/>
            <person name="Xie Z."/>
            <person name="Ding L."/>
            <person name="Guan P."/>
            <person name="Tang J."/>
            <person name="Liang Y."/>
            <person name="Wang S."/>
            <person name="Deng Q."/>
            <person name="Li S."/>
            <person name="Zhu J."/>
            <person name="Wang L."/>
            <person name="Liu H."/>
            <person name="Li P."/>
        </authorList>
    </citation>
    <scope>NUCLEOTIDE SEQUENCE [LARGE SCALE GENOMIC DNA]</scope>
    <source>
        <strain evidence="3">AG-1 IA</strain>
    </source>
</reference>
<dbReference type="Proteomes" id="UP000011668">
    <property type="component" value="Unassembled WGS sequence"/>
</dbReference>
<proteinExistence type="predicted"/>
<feature type="region of interest" description="Disordered" evidence="1">
    <location>
        <begin position="93"/>
        <end position="119"/>
    </location>
</feature>
<sequence length="170" mass="18248">MSHHEPGSFCGHANSAAGAKALQLPLSFTSTTRNMSYNYGNDYSSGDNDTRRNVGYDASEADARGLHTEAGRNAMNHFNNAAEGVGRAAAEFNSGGGRDAVESVGNPIANRDEGEDKTNPFLRPAQILAEATQEGLKGIPGEFATGQYEAHKMHAEGNQRSQEQSEFRRD</sequence>
<keyword evidence="3" id="KW-1185">Reference proteome</keyword>
<organism evidence="2 3">
    <name type="scientific">Thanatephorus cucumeris (strain AG1-IA)</name>
    <name type="common">Rice sheath blight fungus</name>
    <name type="synonym">Rhizoctonia solani</name>
    <dbReference type="NCBI Taxonomy" id="983506"/>
    <lineage>
        <taxon>Eukaryota</taxon>
        <taxon>Fungi</taxon>
        <taxon>Dikarya</taxon>
        <taxon>Basidiomycota</taxon>
        <taxon>Agaricomycotina</taxon>
        <taxon>Agaricomycetes</taxon>
        <taxon>Cantharellales</taxon>
        <taxon>Ceratobasidiaceae</taxon>
        <taxon>Rhizoctonia</taxon>
        <taxon>Rhizoctonia solani AG-1</taxon>
    </lineage>
</organism>
<feature type="region of interest" description="Disordered" evidence="1">
    <location>
        <begin position="151"/>
        <end position="170"/>
    </location>
</feature>
<dbReference type="OrthoDB" id="3158225at2759"/>
<dbReference type="AlphaFoldDB" id="L8X5I2"/>
<dbReference type="HOGENOM" id="CLU_1826619_0_0_1"/>
<evidence type="ECO:0000313" key="2">
    <source>
        <dbReference type="EMBL" id="ELU44352.1"/>
    </source>
</evidence>
<evidence type="ECO:0000256" key="1">
    <source>
        <dbReference type="SAM" id="MobiDB-lite"/>
    </source>
</evidence>
<dbReference type="EMBL" id="AFRT01000340">
    <property type="protein sequence ID" value="ELU44352.1"/>
    <property type="molecule type" value="Genomic_DNA"/>
</dbReference>
<evidence type="ECO:0000313" key="3">
    <source>
        <dbReference type="Proteomes" id="UP000011668"/>
    </source>
</evidence>
<accession>L8X5I2</accession>
<name>L8X5I2_THACA</name>
<comment type="caution">
    <text evidence="2">The sequence shown here is derived from an EMBL/GenBank/DDBJ whole genome shotgun (WGS) entry which is preliminary data.</text>
</comment>